<comment type="similarity">
    <text evidence="7">Belongs to the CKS family.</text>
</comment>
<evidence type="ECO:0000313" key="10">
    <source>
        <dbReference type="EMBL" id="KAJ0400886.1"/>
    </source>
</evidence>
<evidence type="ECO:0000256" key="3">
    <source>
        <dbReference type="ARBA" id="ARBA00022741"/>
    </source>
</evidence>
<sequence>MDAVLPPPPPTSTTTLFRRNRIRIKELFAAGLAMEGQTVTVKGWGKTLREAGAGAFAFLELNDGSCFTGLQVLINRGETEGFEQALESGGCGASFSVTGTVVKSPAKGQDIELKATKVEVYGSIPDPATYPMSKKRHTLEHLRQHAHLRPRSNIHGAAMRVRNAMTFATHQFFQTRGFLYIHTPIITESDCEGAGEMFGVTTLLSKHPDGKLPTTEAGKIDFKQDFFDRPSFLSVSGQLNVETHCCALSDVYTFGPTFRAENSNTSRHLAEFWMIEPEIAFADLTDNINLAEDYLKYCVQYALDHCKEDLDFFNKNVEKGLVERLENTMAAPFERISYTDAVNLLTEPEHLKAGKFEKKPEWGVDLGSEHERYLTEKVFKKPVVIFNYPKEFKSFYMRLNDDGRTVAACDVLVPHVGEIIGGSQREERLDVLSSRIVESGANPEDYQWYLDLRNLPDRLLTEQEWRQLGVQQSRGWVHYAIHKPEPHILLFRRPLGTDPATGRVNPALEKEAKDKYSKDYQ</sequence>
<dbReference type="PANTHER" id="PTHR22594">
    <property type="entry name" value="ASPARTYL/LYSYL-TRNA SYNTHETASE"/>
    <property type="match status" value="1"/>
</dbReference>
<dbReference type="Pfam" id="PF00152">
    <property type="entry name" value="tRNA-synt_2"/>
    <property type="match status" value="1"/>
</dbReference>
<accession>A0AAD5Q6W5</accession>
<comment type="similarity">
    <text evidence="1">Belongs to the class-II aminoacyl-tRNA synthetase family.</text>
</comment>
<comment type="caution">
    <text evidence="10">The sequence shown here is derived from an EMBL/GenBank/DDBJ whole genome shotgun (WGS) entry which is preliminary data.</text>
</comment>
<dbReference type="Pfam" id="PF01111">
    <property type="entry name" value="CKS"/>
    <property type="match status" value="1"/>
</dbReference>
<dbReference type="PRINTS" id="PR00296">
    <property type="entry name" value="CYCLINKINASE"/>
</dbReference>
<comment type="function">
    <text evidence="7">Binds to the catalytic subunit of the cyclin dependent kinases and is essential for their biological function.</text>
</comment>
<evidence type="ECO:0000256" key="7">
    <source>
        <dbReference type="RuleBase" id="RU311113"/>
    </source>
</evidence>
<keyword evidence="2" id="KW-0436">Ligase</keyword>
<dbReference type="SUPFAM" id="SSF50249">
    <property type="entry name" value="Nucleic acid-binding proteins"/>
    <property type="match status" value="1"/>
</dbReference>
<dbReference type="GO" id="GO:0016538">
    <property type="term" value="F:cyclin-dependent protein serine/threonine kinase regulator activity"/>
    <property type="evidence" value="ECO:0007669"/>
    <property type="project" value="InterPro"/>
</dbReference>
<keyword evidence="7" id="KW-0132">Cell division</keyword>
<dbReference type="SMART" id="SM01084">
    <property type="entry name" value="CKS"/>
    <property type="match status" value="1"/>
</dbReference>
<reference evidence="10" key="1">
    <citation type="submission" date="2021-12" db="EMBL/GenBank/DDBJ databases">
        <title>Prjna785345.</title>
        <authorList>
            <person name="Rujirawat T."/>
            <person name="Krajaejun T."/>
        </authorList>
    </citation>
    <scope>NUCLEOTIDE SEQUENCE</scope>
    <source>
        <strain evidence="10">Pi057C3</strain>
    </source>
</reference>
<keyword evidence="3" id="KW-0547">Nucleotide-binding</keyword>
<dbReference type="NCBIfam" id="TIGR00457">
    <property type="entry name" value="asnS"/>
    <property type="match status" value="1"/>
</dbReference>
<dbReference type="GO" id="GO:0051301">
    <property type="term" value="P:cell division"/>
    <property type="evidence" value="ECO:0007669"/>
    <property type="project" value="UniProtKB-UniRule"/>
</dbReference>
<keyword evidence="4" id="KW-0067">ATP-binding</keyword>
<evidence type="ECO:0000256" key="5">
    <source>
        <dbReference type="ARBA" id="ARBA00022917"/>
    </source>
</evidence>
<evidence type="ECO:0000256" key="6">
    <source>
        <dbReference type="ARBA" id="ARBA00023146"/>
    </source>
</evidence>
<evidence type="ECO:0000259" key="9">
    <source>
        <dbReference type="PROSITE" id="PS50862"/>
    </source>
</evidence>
<feature type="compositionally biased region" description="Basic and acidic residues" evidence="8">
    <location>
        <begin position="508"/>
        <end position="521"/>
    </location>
</feature>
<dbReference type="EMBL" id="JAKCXM010000143">
    <property type="protein sequence ID" value="KAJ0400886.1"/>
    <property type="molecule type" value="Genomic_DNA"/>
</dbReference>
<dbReference type="GO" id="GO:0004816">
    <property type="term" value="F:asparagine-tRNA ligase activity"/>
    <property type="evidence" value="ECO:0007669"/>
    <property type="project" value="InterPro"/>
</dbReference>
<dbReference type="InterPro" id="IPR036858">
    <property type="entry name" value="Cyclin-dep_kinase_reg-sub_sf"/>
</dbReference>
<dbReference type="PROSITE" id="PS00945">
    <property type="entry name" value="CKS_2"/>
    <property type="match status" value="1"/>
</dbReference>
<keyword evidence="7" id="KW-0131">Cell cycle</keyword>
<dbReference type="PROSITE" id="PS50862">
    <property type="entry name" value="AA_TRNA_LIGASE_II"/>
    <property type="match status" value="1"/>
</dbReference>
<dbReference type="InterPro" id="IPR000789">
    <property type="entry name" value="Cyclin-dep_kinase_reg-sub"/>
</dbReference>
<dbReference type="NCBIfam" id="NF003037">
    <property type="entry name" value="PRK03932.1"/>
    <property type="match status" value="1"/>
</dbReference>
<keyword evidence="6" id="KW-0030">Aminoacyl-tRNA synthetase</keyword>
<organism evidence="10 11">
    <name type="scientific">Pythium insidiosum</name>
    <name type="common">Pythiosis disease agent</name>
    <dbReference type="NCBI Taxonomy" id="114742"/>
    <lineage>
        <taxon>Eukaryota</taxon>
        <taxon>Sar</taxon>
        <taxon>Stramenopiles</taxon>
        <taxon>Oomycota</taxon>
        <taxon>Peronosporomycetes</taxon>
        <taxon>Pythiales</taxon>
        <taxon>Pythiaceae</taxon>
        <taxon>Pythium</taxon>
    </lineage>
</organism>
<dbReference type="HAMAP" id="MF_00534">
    <property type="entry name" value="Asn_tRNA_synth"/>
    <property type="match status" value="1"/>
</dbReference>
<evidence type="ECO:0000256" key="2">
    <source>
        <dbReference type="ARBA" id="ARBA00022598"/>
    </source>
</evidence>
<dbReference type="Gene3D" id="2.40.50.140">
    <property type="entry name" value="Nucleic acid-binding proteins"/>
    <property type="match status" value="1"/>
</dbReference>
<dbReference type="SUPFAM" id="SSF55637">
    <property type="entry name" value="Cell cycle regulatory proteins"/>
    <property type="match status" value="1"/>
</dbReference>
<feature type="region of interest" description="Disordered" evidence="8">
    <location>
        <begin position="500"/>
        <end position="521"/>
    </location>
</feature>
<evidence type="ECO:0000313" key="11">
    <source>
        <dbReference type="Proteomes" id="UP001209570"/>
    </source>
</evidence>
<dbReference type="FunFam" id="3.30.930.10:FF:000016">
    <property type="entry name" value="Asparagine--tRNA ligase"/>
    <property type="match status" value="1"/>
</dbReference>
<dbReference type="InterPro" id="IPR012340">
    <property type="entry name" value="NA-bd_OB-fold"/>
</dbReference>
<evidence type="ECO:0000256" key="4">
    <source>
        <dbReference type="ARBA" id="ARBA00022840"/>
    </source>
</evidence>
<keyword evidence="11" id="KW-1185">Reference proteome</keyword>
<feature type="domain" description="Aminoacyl-transfer RNA synthetases class-II family profile" evidence="9">
    <location>
        <begin position="126"/>
        <end position="426"/>
    </location>
</feature>
<dbReference type="Gene3D" id="3.30.930.10">
    <property type="entry name" value="Bira Bifunctional Protein, Domain 2"/>
    <property type="match status" value="1"/>
</dbReference>
<dbReference type="InterPro" id="IPR004364">
    <property type="entry name" value="Aa-tRNA-synt_II"/>
</dbReference>
<dbReference type="SUPFAM" id="SSF55681">
    <property type="entry name" value="Class II aaRS and biotin synthetases"/>
    <property type="match status" value="1"/>
</dbReference>
<dbReference type="GO" id="GO:0006421">
    <property type="term" value="P:asparaginyl-tRNA aminoacylation"/>
    <property type="evidence" value="ECO:0007669"/>
    <property type="project" value="InterPro"/>
</dbReference>
<dbReference type="PANTHER" id="PTHR22594:SF34">
    <property type="entry name" value="ASPARAGINE--TRNA LIGASE, MITOCHONDRIAL-RELATED"/>
    <property type="match status" value="1"/>
</dbReference>
<dbReference type="Proteomes" id="UP001209570">
    <property type="component" value="Unassembled WGS sequence"/>
</dbReference>
<proteinExistence type="inferred from homology"/>
<dbReference type="AlphaFoldDB" id="A0AAD5Q6W5"/>
<gene>
    <name evidence="10" type="ORF">P43SY_004498</name>
</gene>
<dbReference type="GO" id="GO:0005739">
    <property type="term" value="C:mitochondrion"/>
    <property type="evidence" value="ECO:0007669"/>
    <property type="project" value="TreeGrafter"/>
</dbReference>
<name>A0AAD5Q6W5_PYTIN</name>
<dbReference type="GO" id="GO:0005524">
    <property type="term" value="F:ATP binding"/>
    <property type="evidence" value="ECO:0007669"/>
    <property type="project" value="UniProtKB-KW"/>
</dbReference>
<dbReference type="InterPro" id="IPR006195">
    <property type="entry name" value="aa-tRNA-synth_II"/>
</dbReference>
<dbReference type="InterPro" id="IPR004522">
    <property type="entry name" value="Asn-tRNA-ligase"/>
</dbReference>
<keyword evidence="5" id="KW-0648">Protein biosynthesis</keyword>
<protein>
    <recommendedName>
        <fullName evidence="7">Cyclin-dependent kinases regulatory subunit</fullName>
    </recommendedName>
</protein>
<evidence type="ECO:0000256" key="8">
    <source>
        <dbReference type="SAM" id="MobiDB-lite"/>
    </source>
</evidence>
<dbReference type="CDD" id="cd04318">
    <property type="entry name" value="EcAsnRS_like_N"/>
    <property type="match status" value="1"/>
</dbReference>
<dbReference type="InterPro" id="IPR045864">
    <property type="entry name" value="aa-tRNA-synth_II/BPL/LPL"/>
</dbReference>
<evidence type="ECO:0000256" key="1">
    <source>
        <dbReference type="ARBA" id="ARBA00008226"/>
    </source>
</evidence>